<sequence>MSFAPPLHPNVQLSTKLLNFYFNRRDGNHLSSTAVCDIRIETGRESVKFKCMFTQKEAEHKSYIIGNYKFKCSANRATRNQPEVGDERRDFLSDIGPWLPQFSLNDPWRSTGTLLMWSIFYRLTRDSFERIIWIRALGKSMVSDRLGIIATIRPKPKGLRDNIRPLRSRFGPGGPPGFRVESVSVHVHHLPQLELPFCNQRASPALREARALNLRVVIVLIDFHVEKRAWAEYHVVFREELHGSLGAVNARDHAARKLRGGQRGLDVAERD</sequence>
<comment type="caution">
    <text evidence="1">The sequence shown here is derived from an EMBL/GenBank/DDBJ whole genome shotgun (WGS) entry which is preliminary data.</text>
</comment>
<name>A0AAD7DTX3_MYCRO</name>
<dbReference type="EMBL" id="JARKIE010000022">
    <property type="protein sequence ID" value="KAJ7699649.1"/>
    <property type="molecule type" value="Genomic_DNA"/>
</dbReference>
<organism evidence="1 2">
    <name type="scientific">Mycena rosella</name>
    <name type="common">Pink bonnet</name>
    <name type="synonym">Agaricus rosellus</name>
    <dbReference type="NCBI Taxonomy" id="1033263"/>
    <lineage>
        <taxon>Eukaryota</taxon>
        <taxon>Fungi</taxon>
        <taxon>Dikarya</taxon>
        <taxon>Basidiomycota</taxon>
        <taxon>Agaricomycotina</taxon>
        <taxon>Agaricomycetes</taxon>
        <taxon>Agaricomycetidae</taxon>
        <taxon>Agaricales</taxon>
        <taxon>Marasmiineae</taxon>
        <taxon>Mycenaceae</taxon>
        <taxon>Mycena</taxon>
    </lineage>
</organism>
<protein>
    <submittedName>
        <fullName evidence="1">Uncharacterized protein</fullName>
    </submittedName>
</protein>
<reference evidence="1" key="1">
    <citation type="submission" date="2023-03" db="EMBL/GenBank/DDBJ databases">
        <title>Massive genome expansion in bonnet fungi (Mycena s.s.) driven by repeated elements and novel gene families across ecological guilds.</title>
        <authorList>
            <consortium name="Lawrence Berkeley National Laboratory"/>
            <person name="Harder C.B."/>
            <person name="Miyauchi S."/>
            <person name="Viragh M."/>
            <person name="Kuo A."/>
            <person name="Thoen E."/>
            <person name="Andreopoulos B."/>
            <person name="Lu D."/>
            <person name="Skrede I."/>
            <person name="Drula E."/>
            <person name="Henrissat B."/>
            <person name="Morin E."/>
            <person name="Kohler A."/>
            <person name="Barry K."/>
            <person name="LaButti K."/>
            <person name="Morin E."/>
            <person name="Salamov A."/>
            <person name="Lipzen A."/>
            <person name="Mereny Z."/>
            <person name="Hegedus B."/>
            <person name="Baldrian P."/>
            <person name="Stursova M."/>
            <person name="Weitz H."/>
            <person name="Taylor A."/>
            <person name="Grigoriev I.V."/>
            <person name="Nagy L.G."/>
            <person name="Martin F."/>
            <person name="Kauserud H."/>
        </authorList>
    </citation>
    <scope>NUCLEOTIDE SEQUENCE</scope>
    <source>
        <strain evidence="1">CBHHK067</strain>
    </source>
</reference>
<evidence type="ECO:0000313" key="2">
    <source>
        <dbReference type="Proteomes" id="UP001221757"/>
    </source>
</evidence>
<dbReference type="AlphaFoldDB" id="A0AAD7DTX3"/>
<gene>
    <name evidence="1" type="ORF">B0H17DRAFT_1129249</name>
</gene>
<proteinExistence type="predicted"/>
<dbReference type="Proteomes" id="UP001221757">
    <property type="component" value="Unassembled WGS sequence"/>
</dbReference>
<evidence type="ECO:0000313" key="1">
    <source>
        <dbReference type="EMBL" id="KAJ7699649.1"/>
    </source>
</evidence>
<accession>A0AAD7DTX3</accession>
<keyword evidence="2" id="KW-1185">Reference proteome</keyword>